<dbReference type="InterPro" id="IPR036852">
    <property type="entry name" value="Peptidase_S8/S53_dom_sf"/>
</dbReference>
<comment type="similarity">
    <text evidence="1 5 6">Belongs to the peptidase S8 family.</text>
</comment>
<evidence type="ECO:0000256" key="6">
    <source>
        <dbReference type="RuleBase" id="RU003355"/>
    </source>
</evidence>
<reference evidence="9" key="1">
    <citation type="submission" date="2023-07" db="EMBL/GenBank/DDBJ databases">
        <title>Sorghum-associated microbial communities from plants grown in Nebraska, USA.</title>
        <authorList>
            <person name="Schachtman D."/>
        </authorList>
    </citation>
    <scope>NUCLEOTIDE SEQUENCE</scope>
    <source>
        <strain evidence="9">BE261</strain>
    </source>
</reference>
<name>A0AAW8NA94_PSEOX</name>
<dbReference type="Gene3D" id="3.30.70.80">
    <property type="entry name" value="Peptidase S8 propeptide/proteinase inhibitor I9"/>
    <property type="match status" value="1"/>
</dbReference>
<keyword evidence="2 5" id="KW-0645">Protease</keyword>
<dbReference type="InterPro" id="IPR015500">
    <property type="entry name" value="Peptidase_S8_subtilisin-rel"/>
</dbReference>
<dbReference type="EMBL" id="JAVDWN010000002">
    <property type="protein sequence ID" value="MDR7162903.1"/>
    <property type="molecule type" value="Genomic_DNA"/>
</dbReference>
<dbReference type="FunFam" id="3.40.50.200:FF:000014">
    <property type="entry name" value="Proteinase K"/>
    <property type="match status" value="1"/>
</dbReference>
<dbReference type="SUPFAM" id="SSF52743">
    <property type="entry name" value="Subtilisin-like"/>
    <property type="match status" value="1"/>
</dbReference>
<dbReference type="PROSITE" id="PS51318">
    <property type="entry name" value="TAT"/>
    <property type="match status" value="1"/>
</dbReference>
<dbReference type="Pfam" id="PF00082">
    <property type="entry name" value="Peptidase_S8"/>
    <property type="match status" value="1"/>
</dbReference>
<dbReference type="InterPro" id="IPR013207">
    <property type="entry name" value="LGFP"/>
</dbReference>
<dbReference type="InterPro" id="IPR023828">
    <property type="entry name" value="Peptidase_S8_Ser-AS"/>
</dbReference>
<evidence type="ECO:0000256" key="4">
    <source>
        <dbReference type="ARBA" id="ARBA00022825"/>
    </source>
</evidence>
<dbReference type="GO" id="GO:0006508">
    <property type="term" value="P:proteolysis"/>
    <property type="evidence" value="ECO:0007669"/>
    <property type="project" value="UniProtKB-KW"/>
</dbReference>
<gene>
    <name evidence="9" type="ORF">J2X12_000911</name>
</gene>
<feature type="active site" description="Charge relay system" evidence="5">
    <location>
        <position position="343"/>
    </location>
</feature>
<dbReference type="PROSITE" id="PS51892">
    <property type="entry name" value="SUBTILASE"/>
    <property type="match status" value="1"/>
</dbReference>
<dbReference type="CDD" id="cd04077">
    <property type="entry name" value="Peptidases_S8_PCSK9_ProteinaseK_like"/>
    <property type="match status" value="1"/>
</dbReference>
<organism evidence="9 10">
    <name type="scientific">Pseudarthrobacter oxydans</name>
    <name type="common">Arthrobacter oxydans</name>
    <dbReference type="NCBI Taxonomy" id="1671"/>
    <lineage>
        <taxon>Bacteria</taxon>
        <taxon>Bacillati</taxon>
        <taxon>Actinomycetota</taxon>
        <taxon>Actinomycetes</taxon>
        <taxon>Micrococcales</taxon>
        <taxon>Micrococcaceae</taxon>
        <taxon>Pseudarthrobacter</taxon>
    </lineage>
</organism>
<dbReference type="Gene3D" id="3.40.50.200">
    <property type="entry name" value="Peptidase S8/S53 domain"/>
    <property type="match status" value="1"/>
</dbReference>
<comment type="caution">
    <text evidence="9">The sequence shown here is derived from an EMBL/GenBank/DDBJ whole genome shotgun (WGS) entry which is preliminary data.</text>
</comment>
<dbReference type="InterPro" id="IPR037045">
    <property type="entry name" value="S8pro/Inhibitor_I9_sf"/>
</dbReference>
<evidence type="ECO:0000256" key="5">
    <source>
        <dbReference type="PROSITE-ProRule" id="PRU01240"/>
    </source>
</evidence>
<dbReference type="InterPro" id="IPR006311">
    <property type="entry name" value="TAT_signal"/>
</dbReference>
<dbReference type="PANTHER" id="PTHR43806:SF11">
    <property type="entry name" value="CEREVISIN-RELATED"/>
    <property type="match status" value="1"/>
</dbReference>
<dbReference type="GO" id="GO:0005615">
    <property type="term" value="C:extracellular space"/>
    <property type="evidence" value="ECO:0007669"/>
    <property type="project" value="TreeGrafter"/>
</dbReference>
<feature type="signal peptide" evidence="7">
    <location>
        <begin position="1"/>
        <end position="26"/>
    </location>
</feature>
<evidence type="ECO:0000256" key="7">
    <source>
        <dbReference type="SAM" id="SignalP"/>
    </source>
</evidence>
<sequence length="612" mass="62926">MPQFLRLARRAVLLSAVALCSSAVAAASWPAPAADAAPAAPVASPANDGGRYLVQFAPGRDVPAEAAALRAQGIGVTRTFTKAVKGAAIEASAAQAAALLRSGRAAAVEPDHAVTVSETQRNAPWGLDRIDQQALPLSTTYTPAGTGQGIRVYVVDTGILASHVDFGGRVTAGWTFKADGLGSSDCNGHGTHVAGVIGGTVHGVAKSATLIPVRALACDGSGLYSDIIAGLDWIAGQHRPGTPAVVNLSVGGPTSSVLDAAVQSIISNGMPAIVAAGNSATDACFTSPARTSAAITVAASDSSDRQASFSNFGKCVDLYAPGVGISSTWHTTTTATASLGGTSMATPHVAGAAALILSGNPLLTPGQVADRLVSSAFGGTITATGSGTPNRLLQTPSASVNAFAVGGAIGAKYYSMGGPASQLGAATSQEQTVQGGAQQQFQHGLIFWSPSGGAHPLWGAIEKKWFNGHDAGYPIRDEEPLGGGAIAQHFTNGTMYYTPQIGLHYIGAGIREAWWNKGGQTGVAGYPVSDESRWYEGGAVQAFQGGTFYFTPQYGTRLLQGAIRWEYERRGGYLFIGRPVTDEYSLNASTRAQRFDNGIIYWSNGSIWTDRL</sequence>
<evidence type="ECO:0000259" key="8">
    <source>
        <dbReference type="Pfam" id="PF00082"/>
    </source>
</evidence>
<evidence type="ECO:0000256" key="3">
    <source>
        <dbReference type="ARBA" id="ARBA00022801"/>
    </source>
</evidence>
<dbReference type="Proteomes" id="UP001262032">
    <property type="component" value="Unassembled WGS sequence"/>
</dbReference>
<feature type="active site" description="Charge relay system" evidence="5">
    <location>
        <position position="156"/>
    </location>
</feature>
<evidence type="ECO:0000256" key="2">
    <source>
        <dbReference type="ARBA" id="ARBA00022670"/>
    </source>
</evidence>
<dbReference type="PROSITE" id="PS00136">
    <property type="entry name" value="SUBTILASE_ASP"/>
    <property type="match status" value="1"/>
</dbReference>
<keyword evidence="7" id="KW-0732">Signal</keyword>
<dbReference type="PROSITE" id="PS00137">
    <property type="entry name" value="SUBTILASE_HIS"/>
    <property type="match status" value="1"/>
</dbReference>
<dbReference type="GeneID" id="97421260"/>
<evidence type="ECO:0000313" key="9">
    <source>
        <dbReference type="EMBL" id="MDR7162903.1"/>
    </source>
</evidence>
<dbReference type="Pfam" id="PF08310">
    <property type="entry name" value="LGFP"/>
    <property type="match status" value="3"/>
</dbReference>
<keyword evidence="3 5" id="KW-0378">Hydrolase</keyword>
<protein>
    <submittedName>
        <fullName evidence="9">Subtilisin family serine protease</fullName>
    </submittedName>
</protein>
<dbReference type="InterPro" id="IPR022398">
    <property type="entry name" value="Peptidase_S8_His-AS"/>
</dbReference>
<dbReference type="GO" id="GO:0004252">
    <property type="term" value="F:serine-type endopeptidase activity"/>
    <property type="evidence" value="ECO:0007669"/>
    <property type="project" value="UniProtKB-UniRule"/>
</dbReference>
<keyword evidence="4 5" id="KW-0720">Serine protease</keyword>
<proteinExistence type="inferred from homology"/>
<accession>A0AAW8NA94</accession>
<dbReference type="RefSeq" id="WP_310109658.1">
    <property type="nucleotide sequence ID" value="NZ_JAVDTN010000002.1"/>
</dbReference>
<dbReference type="AlphaFoldDB" id="A0AAW8NA94"/>
<evidence type="ECO:0000256" key="1">
    <source>
        <dbReference type="ARBA" id="ARBA00011073"/>
    </source>
</evidence>
<dbReference type="PANTHER" id="PTHR43806">
    <property type="entry name" value="PEPTIDASE S8"/>
    <property type="match status" value="1"/>
</dbReference>
<dbReference type="InterPro" id="IPR034193">
    <property type="entry name" value="PCSK9_ProteinaseK-like"/>
</dbReference>
<dbReference type="InterPro" id="IPR000209">
    <property type="entry name" value="Peptidase_S8/S53_dom"/>
</dbReference>
<feature type="domain" description="Peptidase S8/S53" evidence="8">
    <location>
        <begin position="147"/>
        <end position="383"/>
    </location>
</feature>
<evidence type="ECO:0000313" key="10">
    <source>
        <dbReference type="Proteomes" id="UP001262032"/>
    </source>
</evidence>
<dbReference type="PRINTS" id="PR00723">
    <property type="entry name" value="SUBTILISIN"/>
</dbReference>
<dbReference type="PROSITE" id="PS00138">
    <property type="entry name" value="SUBTILASE_SER"/>
    <property type="match status" value="1"/>
</dbReference>
<dbReference type="InterPro" id="IPR023827">
    <property type="entry name" value="Peptidase_S8_Asp-AS"/>
</dbReference>
<dbReference type="InterPro" id="IPR050131">
    <property type="entry name" value="Peptidase_S8_subtilisin-like"/>
</dbReference>
<feature type="chain" id="PRO_5043331263" evidence="7">
    <location>
        <begin position="27"/>
        <end position="612"/>
    </location>
</feature>
<feature type="active site" description="Charge relay system" evidence="5">
    <location>
        <position position="189"/>
    </location>
</feature>